<dbReference type="PROSITE" id="PS50144">
    <property type="entry name" value="MATH"/>
    <property type="match status" value="1"/>
</dbReference>
<dbReference type="PROSITE" id="PS50145">
    <property type="entry name" value="ZF_TRAF"/>
    <property type="match status" value="2"/>
</dbReference>
<sequence>MLPAISQSSQRIIHPGSKVKVKVMEPLQDKHICIVCSGILRNPVKFTACGHRCCLTCLAGLLQNVPECPIDQTTLDKKRVTLDDRVRKEVEILPVYCSNDTNGCKWRGTYANLVPHLADCGYAVIKCPNKGCSERMERRCMEKHAEDDCPKFLTTCPHCKREVMREDERKHTLSCVKRPVACPNNCGQSDLAAEKMTKHLEDECPKEVLPCPFVEAGCEFRNVREVIRVHVTQNSDTHLNLVVDKLVAYRRSLVLHTDVIDDQTQRLASVESRVYALEKLTGTQLLWKIDKYSERLQAAKTGTTPTVYSPPFVSNKHGYKLMMSANLNGGGKARGKYLSTYVCLAPGDYDALLVWPFSHRVTFTLVAAGDGSNVSTSLKPSTCAENMPFLGRPGGRRNPSFGVENFVKLSTVADYIVDDCLYLSMKVDLMGMMVL</sequence>
<evidence type="ECO:0000259" key="10">
    <source>
        <dbReference type="PROSITE" id="PS50145"/>
    </source>
</evidence>
<evidence type="ECO:0000256" key="3">
    <source>
        <dbReference type="ARBA" id="ARBA00022723"/>
    </source>
</evidence>
<dbReference type="GO" id="GO:0008270">
    <property type="term" value="F:zinc ion binding"/>
    <property type="evidence" value="ECO:0007669"/>
    <property type="project" value="UniProtKB-KW"/>
</dbReference>
<reference evidence="11" key="1">
    <citation type="journal article" date="2023" name="Mol. Biol. Evol.">
        <title>Third-Generation Sequencing Reveals the Adaptive Role of the Epigenome in Three Deep-Sea Polychaetes.</title>
        <authorList>
            <person name="Perez M."/>
            <person name="Aroh O."/>
            <person name="Sun Y."/>
            <person name="Lan Y."/>
            <person name="Juniper S.K."/>
            <person name="Young C.R."/>
            <person name="Angers B."/>
            <person name="Qian P.Y."/>
        </authorList>
    </citation>
    <scope>NUCLEOTIDE SEQUENCE</scope>
    <source>
        <strain evidence="11">R07B-5</strain>
    </source>
</reference>
<evidence type="ECO:0000259" key="8">
    <source>
        <dbReference type="PROSITE" id="PS50089"/>
    </source>
</evidence>
<evidence type="ECO:0000256" key="5">
    <source>
        <dbReference type="ARBA" id="ARBA00022771"/>
    </source>
</evidence>
<keyword evidence="4" id="KW-0677">Repeat</keyword>
<dbReference type="PIRSF" id="PIRSF015614">
    <property type="entry name" value="TRAF"/>
    <property type="match status" value="1"/>
</dbReference>
<evidence type="ECO:0000256" key="1">
    <source>
        <dbReference type="ARBA" id="ARBA00004496"/>
    </source>
</evidence>
<dbReference type="Gene3D" id="3.30.40.10">
    <property type="entry name" value="Zinc/RING finger domain, C3HC4 (zinc finger)"/>
    <property type="match status" value="3"/>
</dbReference>
<evidence type="ECO:0000256" key="6">
    <source>
        <dbReference type="ARBA" id="ARBA00022833"/>
    </source>
</evidence>
<dbReference type="EMBL" id="JAODUO010001357">
    <property type="protein sequence ID" value="KAK2165624.1"/>
    <property type="molecule type" value="Genomic_DNA"/>
</dbReference>
<feature type="domain" description="TRAF-type" evidence="10">
    <location>
        <begin position="171"/>
        <end position="228"/>
    </location>
</feature>
<proteinExistence type="predicted"/>
<keyword evidence="3 7" id="KW-0479">Metal-binding</keyword>
<evidence type="ECO:0000313" key="11">
    <source>
        <dbReference type="EMBL" id="KAK2165624.1"/>
    </source>
</evidence>
<dbReference type="AlphaFoldDB" id="A0AAD9NFU2"/>
<dbReference type="InterPro" id="IPR013083">
    <property type="entry name" value="Znf_RING/FYVE/PHD"/>
</dbReference>
<evidence type="ECO:0000259" key="9">
    <source>
        <dbReference type="PROSITE" id="PS50144"/>
    </source>
</evidence>
<dbReference type="InterPro" id="IPR012227">
    <property type="entry name" value="TNF_rcpt-assoc_TRAF_met"/>
</dbReference>
<feature type="domain" description="MATH" evidence="9">
    <location>
        <begin position="282"/>
        <end position="427"/>
    </location>
</feature>
<evidence type="ECO:0000313" key="12">
    <source>
        <dbReference type="Proteomes" id="UP001209878"/>
    </source>
</evidence>
<evidence type="ECO:0000256" key="2">
    <source>
        <dbReference type="ARBA" id="ARBA00022490"/>
    </source>
</evidence>
<comment type="caution">
    <text evidence="11">The sequence shown here is derived from an EMBL/GenBank/DDBJ whole genome shotgun (WGS) entry which is preliminary data.</text>
</comment>
<feature type="domain" description="RING-type" evidence="8">
    <location>
        <begin position="33"/>
        <end position="72"/>
    </location>
</feature>
<feature type="domain" description="TRAF-type" evidence="10">
    <location>
        <begin position="116"/>
        <end position="166"/>
    </location>
</feature>
<keyword evidence="5 7" id="KW-0863">Zinc-finger</keyword>
<dbReference type="InterPro" id="IPR002083">
    <property type="entry name" value="MATH/TRAF_dom"/>
</dbReference>
<dbReference type="InterPro" id="IPR001293">
    <property type="entry name" value="Znf_TRAF"/>
</dbReference>
<feature type="zinc finger region" description="TRAF-type" evidence="7">
    <location>
        <begin position="171"/>
        <end position="228"/>
    </location>
</feature>
<keyword evidence="6 7" id="KW-0862">Zinc</keyword>
<dbReference type="PANTHER" id="PTHR10131">
    <property type="entry name" value="TNF RECEPTOR ASSOCIATED FACTOR"/>
    <property type="match status" value="1"/>
</dbReference>
<dbReference type="PROSITE" id="PS50089">
    <property type="entry name" value="ZF_RING_2"/>
    <property type="match status" value="1"/>
</dbReference>
<evidence type="ECO:0008006" key="13">
    <source>
        <dbReference type="Google" id="ProtNLM"/>
    </source>
</evidence>
<keyword evidence="2" id="KW-0963">Cytoplasm</keyword>
<dbReference type="GO" id="GO:0005737">
    <property type="term" value="C:cytoplasm"/>
    <property type="evidence" value="ECO:0007669"/>
    <property type="project" value="UniProtKB-SubCell"/>
</dbReference>
<dbReference type="PANTHER" id="PTHR10131:SF151">
    <property type="entry name" value="TNF RECEPTOR ASSOCIATED FACTOR (TRAF) HOMOLOG"/>
    <property type="match status" value="1"/>
</dbReference>
<dbReference type="SUPFAM" id="SSF49599">
    <property type="entry name" value="TRAF domain-like"/>
    <property type="match status" value="3"/>
</dbReference>
<comment type="subcellular location">
    <subcellularLocation>
        <location evidence="1">Cytoplasm</location>
    </subcellularLocation>
</comment>
<dbReference type="Pfam" id="PF13923">
    <property type="entry name" value="zf-C3HC4_2"/>
    <property type="match status" value="1"/>
</dbReference>
<dbReference type="SMART" id="SM00061">
    <property type="entry name" value="MATH"/>
    <property type="match status" value="1"/>
</dbReference>
<evidence type="ECO:0000256" key="4">
    <source>
        <dbReference type="ARBA" id="ARBA00022737"/>
    </source>
</evidence>
<dbReference type="Gene3D" id="2.60.210.10">
    <property type="entry name" value="Apoptosis, Tumor Necrosis Factor Receptor Associated Protein 2, Chain A"/>
    <property type="match status" value="1"/>
</dbReference>
<dbReference type="SUPFAM" id="SSF57850">
    <property type="entry name" value="RING/U-box"/>
    <property type="match status" value="1"/>
</dbReference>
<keyword evidence="12" id="KW-1185">Reference proteome</keyword>
<feature type="zinc finger region" description="TRAF-type" evidence="7">
    <location>
        <begin position="116"/>
        <end position="166"/>
    </location>
</feature>
<accession>A0AAD9NFU2</accession>
<dbReference type="GO" id="GO:0042981">
    <property type="term" value="P:regulation of apoptotic process"/>
    <property type="evidence" value="ECO:0007669"/>
    <property type="project" value="InterPro"/>
</dbReference>
<dbReference type="Proteomes" id="UP001209878">
    <property type="component" value="Unassembled WGS sequence"/>
</dbReference>
<organism evidence="11 12">
    <name type="scientific">Ridgeia piscesae</name>
    <name type="common">Tubeworm</name>
    <dbReference type="NCBI Taxonomy" id="27915"/>
    <lineage>
        <taxon>Eukaryota</taxon>
        <taxon>Metazoa</taxon>
        <taxon>Spiralia</taxon>
        <taxon>Lophotrochozoa</taxon>
        <taxon>Annelida</taxon>
        <taxon>Polychaeta</taxon>
        <taxon>Sedentaria</taxon>
        <taxon>Canalipalpata</taxon>
        <taxon>Sabellida</taxon>
        <taxon>Siboglinidae</taxon>
        <taxon>Ridgeia</taxon>
    </lineage>
</organism>
<evidence type="ECO:0000256" key="7">
    <source>
        <dbReference type="PROSITE-ProRule" id="PRU00207"/>
    </source>
</evidence>
<dbReference type="InterPro" id="IPR008974">
    <property type="entry name" value="TRAF-like"/>
</dbReference>
<dbReference type="GO" id="GO:0007165">
    <property type="term" value="P:signal transduction"/>
    <property type="evidence" value="ECO:0007669"/>
    <property type="project" value="InterPro"/>
</dbReference>
<name>A0AAD9NFU2_RIDPI</name>
<dbReference type="Pfam" id="PF22486">
    <property type="entry name" value="MATH_2"/>
    <property type="match status" value="1"/>
</dbReference>
<dbReference type="Pfam" id="PF02176">
    <property type="entry name" value="zf-TRAF"/>
    <property type="match status" value="1"/>
</dbReference>
<gene>
    <name evidence="11" type="ORF">NP493_1354g00000</name>
</gene>
<dbReference type="InterPro" id="IPR001841">
    <property type="entry name" value="Znf_RING"/>
</dbReference>
<protein>
    <recommendedName>
        <fullName evidence="13">TNF receptor-associated factor</fullName>
    </recommendedName>
</protein>
<dbReference type="GO" id="GO:0043122">
    <property type="term" value="P:regulation of canonical NF-kappaB signal transduction"/>
    <property type="evidence" value="ECO:0007669"/>
    <property type="project" value="TreeGrafter"/>
</dbReference>